<evidence type="ECO:0000313" key="1">
    <source>
        <dbReference type="EMBL" id="KXG29843.1"/>
    </source>
</evidence>
<evidence type="ECO:0000313" key="2">
    <source>
        <dbReference type="Proteomes" id="UP000000768"/>
    </source>
</evidence>
<keyword evidence="2" id="KW-1185">Reference proteome</keyword>
<accession>A0A194YNP3</accession>
<dbReference type="AlphaFoldDB" id="A0A194YNP3"/>
<reference evidence="2" key="2">
    <citation type="journal article" date="2018" name="Plant J.">
        <title>The Sorghum bicolor reference genome: improved assembly, gene annotations, a transcriptome atlas, and signatures of genome organization.</title>
        <authorList>
            <person name="McCormick R.F."/>
            <person name="Truong S.K."/>
            <person name="Sreedasyam A."/>
            <person name="Jenkins J."/>
            <person name="Shu S."/>
            <person name="Sims D."/>
            <person name="Kennedy M."/>
            <person name="Amirebrahimi M."/>
            <person name="Weers B.D."/>
            <person name="McKinley B."/>
            <person name="Mattison A."/>
            <person name="Morishige D.T."/>
            <person name="Grimwood J."/>
            <person name="Schmutz J."/>
            <person name="Mullet J.E."/>
        </authorList>
    </citation>
    <scope>NUCLEOTIDE SEQUENCE [LARGE SCALE GENOMIC DNA]</scope>
    <source>
        <strain evidence="2">cv. BTx623</strain>
    </source>
</reference>
<dbReference type="InParanoid" id="A0A194YNP3"/>
<protein>
    <submittedName>
        <fullName evidence="1">Uncharacterized protein</fullName>
    </submittedName>
</protein>
<dbReference type="Gramene" id="KXG29843">
    <property type="protein sequence ID" value="KXG29843"/>
    <property type="gene ID" value="SORBI_3004G098400"/>
</dbReference>
<gene>
    <name evidence="1" type="ORF">SORBI_3004G098400</name>
</gene>
<dbReference type="EMBL" id="CM000763">
    <property type="protein sequence ID" value="KXG29843.1"/>
    <property type="molecule type" value="Genomic_DNA"/>
</dbReference>
<reference evidence="1 2" key="1">
    <citation type="journal article" date="2009" name="Nature">
        <title>The Sorghum bicolor genome and the diversification of grasses.</title>
        <authorList>
            <person name="Paterson A.H."/>
            <person name="Bowers J.E."/>
            <person name="Bruggmann R."/>
            <person name="Dubchak I."/>
            <person name="Grimwood J."/>
            <person name="Gundlach H."/>
            <person name="Haberer G."/>
            <person name="Hellsten U."/>
            <person name="Mitros T."/>
            <person name="Poliakov A."/>
            <person name="Schmutz J."/>
            <person name="Spannagl M."/>
            <person name="Tang H."/>
            <person name="Wang X."/>
            <person name="Wicker T."/>
            <person name="Bharti A.K."/>
            <person name="Chapman J."/>
            <person name="Feltus F.A."/>
            <person name="Gowik U."/>
            <person name="Grigoriev I.V."/>
            <person name="Lyons E."/>
            <person name="Maher C.A."/>
            <person name="Martis M."/>
            <person name="Narechania A."/>
            <person name="Otillar R.P."/>
            <person name="Penning B.W."/>
            <person name="Salamov A.A."/>
            <person name="Wang Y."/>
            <person name="Zhang L."/>
            <person name="Carpita N.C."/>
            <person name="Freeling M."/>
            <person name="Gingle A.R."/>
            <person name="Hash C.T."/>
            <person name="Keller B."/>
            <person name="Klein P."/>
            <person name="Kresovich S."/>
            <person name="McCann M.C."/>
            <person name="Ming R."/>
            <person name="Peterson D.G."/>
            <person name="Mehboob-ur-Rahman"/>
            <person name="Ware D."/>
            <person name="Westhoff P."/>
            <person name="Mayer K.F."/>
            <person name="Messing J."/>
            <person name="Rokhsar D.S."/>
        </authorList>
    </citation>
    <scope>NUCLEOTIDE SEQUENCE [LARGE SCALE GENOMIC DNA]</scope>
    <source>
        <strain evidence="2">cv. BTx623</strain>
    </source>
</reference>
<proteinExistence type="predicted"/>
<sequence>MNQLDRTALCGELGIWANTCHYIVGKGVNGGVQWPQCREGGGDLAPLVLHHLEVGGKGRQANLASPAWAKAALIPKFVGLIWIYYDSCAIMVHQKVGITIASIPSQCNFFTLETIWDPFTHHH</sequence>
<organism evidence="1 2">
    <name type="scientific">Sorghum bicolor</name>
    <name type="common">Sorghum</name>
    <name type="synonym">Sorghum vulgare</name>
    <dbReference type="NCBI Taxonomy" id="4558"/>
    <lineage>
        <taxon>Eukaryota</taxon>
        <taxon>Viridiplantae</taxon>
        <taxon>Streptophyta</taxon>
        <taxon>Embryophyta</taxon>
        <taxon>Tracheophyta</taxon>
        <taxon>Spermatophyta</taxon>
        <taxon>Magnoliopsida</taxon>
        <taxon>Liliopsida</taxon>
        <taxon>Poales</taxon>
        <taxon>Poaceae</taxon>
        <taxon>PACMAD clade</taxon>
        <taxon>Panicoideae</taxon>
        <taxon>Andropogonodae</taxon>
        <taxon>Andropogoneae</taxon>
        <taxon>Sorghinae</taxon>
        <taxon>Sorghum</taxon>
    </lineage>
</organism>
<dbReference type="Proteomes" id="UP000000768">
    <property type="component" value="Chromosome 4"/>
</dbReference>
<name>A0A194YNP3_SORBI</name>